<comment type="caution">
    <text evidence="2">The sequence shown here is derived from an EMBL/GenBank/DDBJ whole genome shotgun (WGS) entry which is preliminary data.</text>
</comment>
<accession>A0A5C5WXL3</accession>
<dbReference type="InterPro" id="IPR024775">
    <property type="entry name" value="DinB-like"/>
</dbReference>
<name>A0A5C5WXL3_9PLAN</name>
<dbReference type="AlphaFoldDB" id="A0A5C5WXL3"/>
<evidence type="ECO:0000313" key="3">
    <source>
        <dbReference type="Proteomes" id="UP000317243"/>
    </source>
</evidence>
<dbReference type="RefSeq" id="WP_146510355.1">
    <property type="nucleotide sequence ID" value="NZ_SIHI01000004.1"/>
</dbReference>
<evidence type="ECO:0000313" key="2">
    <source>
        <dbReference type="EMBL" id="TWT55466.1"/>
    </source>
</evidence>
<dbReference type="EMBL" id="SIHI01000004">
    <property type="protein sequence ID" value="TWT55466.1"/>
    <property type="molecule type" value="Genomic_DNA"/>
</dbReference>
<sequence length="162" mass="17624">MEPVLNAFRFTKSFAHLLAADIDDREMAQIPHPGMNHPAWILGHVALGADLVAKLLGEPTLTDEEWLRVYGPGSTCSEDRSVYPTKSSLLTKLDDVYEAVEKMIAAATPAQLSAPNATPFFPEQFPTTGDLIVHLMTTHASMHLGQLSAWRRCVGKGSVLGV</sequence>
<evidence type="ECO:0000259" key="1">
    <source>
        <dbReference type="Pfam" id="PF12867"/>
    </source>
</evidence>
<organism evidence="2 3">
    <name type="scientific">Thalassoglobus neptunius</name>
    <dbReference type="NCBI Taxonomy" id="1938619"/>
    <lineage>
        <taxon>Bacteria</taxon>
        <taxon>Pseudomonadati</taxon>
        <taxon>Planctomycetota</taxon>
        <taxon>Planctomycetia</taxon>
        <taxon>Planctomycetales</taxon>
        <taxon>Planctomycetaceae</taxon>
        <taxon>Thalassoglobus</taxon>
    </lineage>
</organism>
<dbReference type="Proteomes" id="UP000317243">
    <property type="component" value="Unassembled WGS sequence"/>
</dbReference>
<dbReference type="Pfam" id="PF12867">
    <property type="entry name" value="DinB_2"/>
    <property type="match status" value="1"/>
</dbReference>
<keyword evidence="3" id="KW-1185">Reference proteome</keyword>
<gene>
    <name evidence="2" type="ORF">KOR42_28520</name>
</gene>
<dbReference type="Gene3D" id="1.20.120.450">
    <property type="entry name" value="dinb family like domain"/>
    <property type="match status" value="1"/>
</dbReference>
<dbReference type="InterPro" id="IPR034660">
    <property type="entry name" value="DinB/YfiT-like"/>
</dbReference>
<feature type="domain" description="DinB-like" evidence="1">
    <location>
        <begin position="18"/>
        <end position="147"/>
    </location>
</feature>
<protein>
    <submittedName>
        <fullName evidence="2">DinB superfamily protein</fullName>
    </submittedName>
</protein>
<dbReference type="OrthoDB" id="268680at2"/>
<dbReference type="SUPFAM" id="SSF109854">
    <property type="entry name" value="DinB/YfiT-like putative metalloenzymes"/>
    <property type="match status" value="1"/>
</dbReference>
<proteinExistence type="predicted"/>
<reference evidence="2 3" key="1">
    <citation type="submission" date="2019-02" db="EMBL/GenBank/DDBJ databases">
        <title>Deep-cultivation of Planctomycetes and their phenomic and genomic characterization uncovers novel biology.</title>
        <authorList>
            <person name="Wiegand S."/>
            <person name="Jogler M."/>
            <person name="Boedeker C."/>
            <person name="Pinto D."/>
            <person name="Vollmers J."/>
            <person name="Rivas-Marin E."/>
            <person name="Kohn T."/>
            <person name="Peeters S.H."/>
            <person name="Heuer A."/>
            <person name="Rast P."/>
            <person name="Oberbeckmann S."/>
            <person name="Bunk B."/>
            <person name="Jeske O."/>
            <person name="Meyerdierks A."/>
            <person name="Storesund J.E."/>
            <person name="Kallscheuer N."/>
            <person name="Luecker S."/>
            <person name="Lage O.M."/>
            <person name="Pohl T."/>
            <person name="Merkel B.J."/>
            <person name="Hornburger P."/>
            <person name="Mueller R.-W."/>
            <person name="Bruemmer F."/>
            <person name="Labrenz M."/>
            <person name="Spormann A.M."/>
            <person name="Op Den Camp H."/>
            <person name="Overmann J."/>
            <person name="Amann R."/>
            <person name="Jetten M.S.M."/>
            <person name="Mascher T."/>
            <person name="Medema M.H."/>
            <person name="Devos D.P."/>
            <person name="Kaster A.-K."/>
            <person name="Ovreas L."/>
            <person name="Rohde M."/>
            <person name="Galperin M.Y."/>
            <person name="Jogler C."/>
        </authorList>
    </citation>
    <scope>NUCLEOTIDE SEQUENCE [LARGE SCALE GENOMIC DNA]</scope>
    <source>
        <strain evidence="2 3">KOR42</strain>
    </source>
</reference>